<evidence type="ECO:0000256" key="2">
    <source>
        <dbReference type="SAM" id="SignalP"/>
    </source>
</evidence>
<evidence type="ECO:0000313" key="4">
    <source>
        <dbReference type="Proteomes" id="UP001610446"/>
    </source>
</evidence>
<feature type="region of interest" description="Disordered" evidence="1">
    <location>
        <begin position="85"/>
        <end position="115"/>
    </location>
</feature>
<dbReference type="Proteomes" id="UP001610446">
    <property type="component" value="Unassembled WGS sequence"/>
</dbReference>
<evidence type="ECO:0000256" key="1">
    <source>
        <dbReference type="SAM" id="MobiDB-lite"/>
    </source>
</evidence>
<protein>
    <recommendedName>
        <fullName evidence="5">Extracellular membrane protein CFEM domain-containing protein</fullName>
    </recommendedName>
</protein>
<feature type="signal peptide" evidence="2">
    <location>
        <begin position="1"/>
        <end position="21"/>
    </location>
</feature>
<organism evidence="3 4">
    <name type="scientific">Aspergillus pseudoustus</name>
    <dbReference type="NCBI Taxonomy" id="1810923"/>
    <lineage>
        <taxon>Eukaryota</taxon>
        <taxon>Fungi</taxon>
        <taxon>Dikarya</taxon>
        <taxon>Ascomycota</taxon>
        <taxon>Pezizomycotina</taxon>
        <taxon>Eurotiomycetes</taxon>
        <taxon>Eurotiomycetidae</taxon>
        <taxon>Eurotiales</taxon>
        <taxon>Aspergillaceae</taxon>
        <taxon>Aspergillus</taxon>
        <taxon>Aspergillus subgen. Nidulantes</taxon>
    </lineage>
</organism>
<name>A0ABR4K2Z6_9EURO</name>
<keyword evidence="4" id="KW-1185">Reference proteome</keyword>
<reference evidence="3 4" key="1">
    <citation type="submission" date="2024-07" db="EMBL/GenBank/DDBJ databases">
        <title>Section-level genome sequencing and comparative genomics of Aspergillus sections Usti and Cavernicolus.</title>
        <authorList>
            <consortium name="Lawrence Berkeley National Laboratory"/>
            <person name="Nybo J.L."/>
            <person name="Vesth T.C."/>
            <person name="Theobald S."/>
            <person name="Frisvad J.C."/>
            <person name="Larsen T.O."/>
            <person name="Kjaerboelling I."/>
            <person name="Rothschild-Mancinelli K."/>
            <person name="Lyhne E.K."/>
            <person name="Kogle M.E."/>
            <person name="Barry K."/>
            <person name="Clum A."/>
            <person name="Na H."/>
            <person name="Ledsgaard L."/>
            <person name="Lin J."/>
            <person name="Lipzen A."/>
            <person name="Kuo A."/>
            <person name="Riley R."/>
            <person name="Mondo S."/>
            <person name="Labutti K."/>
            <person name="Haridas S."/>
            <person name="Pangalinan J."/>
            <person name="Salamov A.A."/>
            <person name="Simmons B.A."/>
            <person name="Magnuson J.K."/>
            <person name="Chen J."/>
            <person name="Drula E."/>
            <person name="Henrissat B."/>
            <person name="Wiebenga A."/>
            <person name="Lubbers R.J."/>
            <person name="Gomes A.C."/>
            <person name="Makela M.R."/>
            <person name="Stajich J."/>
            <person name="Grigoriev I.V."/>
            <person name="Mortensen U.H."/>
            <person name="De Vries R.P."/>
            <person name="Baker S.E."/>
            <person name="Andersen M.R."/>
        </authorList>
    </citation>
    <scope>NUCLEOTIDE SEQUENCE [LARGE SCALE GENOMIC DNA]</scope>
    <source>
        <strain evidence="3 4">CBS 123904</strain>
    </source>
</reference>
<feature type="region of interest" description="Disordered" evidence="1">
    <location>
        <begin position="132"/>
        <end position="181"/>
    </location>
</feature>
<feature type="compositionally biased region" description="Low complexity" evidence="1">
    <location>
        <begin position="142"/>
        <end position="154"/>
    </location>
</feature>
<keyword evidence="2" id="KW-0732">Signal</keyword>
<sequence length="181" mass="19418">MRIAQVITLAGLMLAGNVGLAAELDREDVPDMCRTACELVVSAAARCDRQNDNDTAEMDCICRSDQADTRVPNCEACIAQYRTDHPRDDDYDGSDEEDGDEDNDDADPHDNDAYDILTSCNFTTTTYAPAGRSINGSGNAMSSASISPSSTPASSPSPPPSVSRTSNIVVTETTPLSRRRY</sequence>
<dbReference type="EMBL" id="JBFXLU010000062">
    <property type="protein sequence ID" value="KAL2846665.1"/>
    <property type="molecule type" value="Genomic_DNA"/>
</dbReference>
<feature type="compositionally biased region" description="Acidic residues" evidence="1">
    <location>
        <begin position="89"/>
        <end position="105"/>
    </location>
</feature>
<gene>
    <name evidence="3" type="ORF">BJY01DRAFT_173865</name>
</gene>
<accession>A0ABR4K2Z6</accession>
<feature type="chain" id="PRO_5045086766" description="Extracellular membrane protein CFEM domain-containing protein" evidence="2">
    <location>
        <begin position="22"/>
        <end position="181"/>
    </location>
</feature>
<evidence type="ECO:0000313" key="3">
    <source>
        <dbReference type="EMBL" id="KAL2846665.1"/>
    </source>
</evidence>
<proteinExistence type="predicted"/>
<comment type="caution">
    <text evidence="3">The sequence shown here is derived from an EMBL/GenBank/DDBJ whole genome shotgun (WGS) entry which is preliminary data.</text>
</comment>
<feature type="compositionally biased region" description="Polar residues" evidence="1">
    <location>
        <begin position="167"/>
        <end position="181"/>
    </location>
</feature>
<evidence type="ECO:0008006" key="5">
    <source>
        <dbReference type="Google" id="ProtNLM"/>
    </source>
</evidence>